<dbReference type="Proteomes" id="UP001597169">
    <property type="component" value="Unassembled WGS sequence"/>
</dbReference>
<accession>A0ABW3Q126</accession>
<evidence type="ECO:0000313" key="2">
    <source>
        <dbReference type="EMBL" id="MFD1131443.1"/>
    </source>
</evidence>
<organism evidence="2 3">
    <name type="scientific">Paenibacillus provencensis</name>
    <dbReference type="NCBI Taxonomy" id="441151"/>
    <lineage>
        <taxon>Bacteria</taxon>
        <taxon>Bacillati</taxon>
        <taxon>Bacillota</taxon>
        <taxon>Bacilli</taxon>
        <taxon>Bacillales</taxon>
        <taxon>Paenibacillaceae</taxon>
        <taxon>Paenibacillus</taxon>
    </lineage>
</organism>
<proteinExistence type="predicted"/>
<keyword evidence="1" id="KW-0812">Transmembrane</keyword>
<dbReference type="Pfam" id="PF16935">
    <property type="entry name" value="Hol_Tox"/>
    <property type="match status" value="1"/>
</dbReference>
<keyword evidence="1" id="KW-0472">Membrane</keyword>
<dbReference type="EMBL" id="JBHTKX010000010">
    <property type="protein sequence ID" value="MFD1131443.1"/>
    <property type="molecule type" value="Genomic_DNA"/>
</dbReference>
<comment type="caution">
    <text evidence="2">The sequence shown here is derived from an EMBL/GenBank/DDBJ whole genome shotgun (WGS) entry which is preliminary data.</text>
</comment>
<reference evidence="3" key="1">
    <citation type="journal article" date="2019" name="Int. J. Syst. Evol. Microbiol.">
        <title>The Global Catalogue of Microorganisms (GCM) 10K type strain sequencing project: providing services to taxonomists for standard genome sequencing and annotation.</title>
        <authorList>
            <consortium name="The Broad Institute Genomics Platform"/>
            <consortium name="The Broad Institute Genome Sequencing Center for Infectious Disease"/>
            <person name="Wu L."/>
            <person name="Ma J."/>
        </authorList>
    </citation>
    <scope>NUCLEOTIDE SEQUENCE [LARGE SCALE GENOMIC DNA]</scope>
    <source>
        <strain evidence="3">CCUG 53519</strain>
    </source>
</reference>
<protein>
    <submittedName>
        <fullName evidence="2">Holin-like toxin</fullName>
    </submittedName>
</protein>
<sequence length="38" mass="4155">MEVNQALALMMQFGSLIIALIGLIVTIVVAIVNRDKKK</sequence>
<keyword evidence="1" id="KW-1133">Transmembrane helix</keyword>
<evidence type="ECO:0000256" key="1">
    <source>
        <dbReference type="SAM" id="Phobius"/>
    </source>
</evidence>
<gene>
    <name evidence="2" type="ORF">ACFQ3J_25325</name>
</gene>
<dbReference type="InterPro" id="IPR031616">
    <property type="entry name" value="BsrE-like"/>
</dbReference>
<dbReference type="RefSeq" id="WP_251584696.1">
    <property type="nucleotide sequence ID" value="NZ_JBHTKX010000010.1"/>
</dbReference>
<feature type="transmembrane region" description="Helical" evidence="1">
    <location>
        <begin position="6"/>
        <end position="32"/>
    </location>
</feature>
<evidence type="ECO:0000313" key="3">
    <source>
        <dbReference type="Proteomes" id="UP001597169"/>
    </source>
</evidence>
<name>A0ABW3Q126_9BACL</name>
<keyword evidence="3" id="KW-1185">Reference proteome</keyword>